<feature type="signal peptide" evidence="2">
    <location>
        <begin position="1"/>
        <end position="27"/>
    </location>
</feature>
<dbReference type="EMBL" id="BAAARK010000001">
    <property type="protein sequence ID" value="GAA2647351.1"/>
    <property type="molecule type" value="Genomic_DNA"/>
</dbReference>
<evidence type="ECO:0000313" key="4">
    <source>
        <dbReference type="Proteomes" id="UP001500994"/>
    </source>
</evidence>
<proteinExistence type="predicted"/>
<feature type="compositionally biased region" description="Low complexity" evidence="1">
    <location>
        <begin position="71"/>
        <end position="83"/>
    </location>
</feature>
<keyword evidence="4" id="KW-1185">Reference proteome</keyword>
<evidence type="ECO:0000256" key="2">
    <source>
        <dbReference type="SAM" id="SignalP"/>
    </source>
</evidence>
<feature type="chain" id="PRO_5047123760" description="Lipoprotein" evidence="2">
    <location>
        <begin position="28"/>
        <end position="160"/>
    </location>
</feature>
<comment type="caution">
    <text evidence="3">The sequence shown here is derived from an EMBL/GenBank/DDBJ whole genome shotgun (WGS) entry which is preliminary data.</text>
</comment>
<dbReference type="PROSITE" id="PS51257">
    <property type="entry name" value="PROKAR_LIPOPROTEIN"/>
    <property type="match status" value="1"/>
</dbReference>
<feature type="compositionally biased region" description="Pro residues" evidence="1">
    <location>
        <begin position="32"/>
        <end position="42"/>
    </location>
</feature>
<evidence type="ECO:0000256" key="1">
    <source>
        <dbReference type="SAM" id="MobiDB-lite"/>
    </source>
</evidence>
<evidence type="ECO:0000313" key="3">
    <source>
        <dbReference type="EMBL" id="GAA2647351.1"/>
    </source>
</evidence>
<accession>A0ABP6DNF2</accession>
<dbReference type="Proteomes" id="UP001500994">
    <property type="component" value="Unassembled WGS sequence"/>
</dbReference>
<protein>
    <recommendedName>
        <fullName evidence="5">Lipoprotein</fullName>
    </recommendedName>
</protein>
<evidence type="ECO:0008006" key="5">
    <source>
        <dbReference type="Google" id="ProtNLM"/>
    </source>
</evidence>
<reference evidence="4" key="1">
    <citation type="journal article" date="2019" name="Int. J. Syst. Evol. Microbiol.">
        <title>The Global Catalogue of Microorganisms (GCM) 10K type strain sequencing project: providing services to taxonomists for standard genome sequencing and annotation.</title>
        <authorList>
            <consortium name="The Broad Institute Genomics Platform"/>
            <consortium name="The Broad Institute Genome Sequencing Center for Infectious Disease"/>
            <person name="Wu L."/>
            <person name="Ma J."/>
        </authorList>
    </citation>
    <scope>NUCLEOTIDE SEQUENCE [LARGE SCALE GENOMIC DNA]</scope>
    <source>
        <strain evidence="4">JCM 16374</strain>
    </source>
</reference>
<keyword evidence="2" id="KW-0732">Signal</keyword>
<name>A0ABP6DNF2_9ACTN</name>
<organism evidence="3 4">
    <name type="scientific">Streptomyces lunalinharesii</name>
    <dbReference type="NCBI Taxonomy" id="333384"/>
    <lineage>
        <taxon>Bacteria</taxon>
        <taxon>Bacillati</taxon>
        <taxon>Actinomycetota</taxon>
        <taxon>Actinomycetes</taxon>
        <taxon>Kitasatosporales</taxon>
        <taxon>Streptomycetaceae</taxon>
        <taxon>Streptomyces</taxon>
    </lineage>
</organism>
<sequence length="160" mass="16555">MTVRTPPLLVLTAAVLATVTGCMSVPASRPAPSGPRPAPSVPERPATRAPSEGTAHEQVVTAPRPPEPPEDAAVAEADGAAPDAPAPHRGQHPAAPPPPHARPPHHHERPRPAHAAPPPHHPAVRAPAAHRSVDPRVICRMAAGKVRPDLLTLCQGTFGQ</sequence>
<feature type="region of interest" description="Disordered" evidence="1">
    <location>
        <begin position="25"/>
        <end position="132"/>
    </location>
</feature>
<gene>
    <name evidence="3" type="ORF">GCM10009864_07810</name>
</gene>